<dbReference type="RefSeq" id="WP_007956256.1">
    <property type="nucleotide sequence ID" value="NZ_CP010978.1"/>
</dbReference>
<proteinExistence type="predicted"/>
<accession>I9NSM9</accession>
<evidence type="ECO:0000313" key="1">
    <source>
        <dbReference type="EMBL" id="AJQ29320.1"/>
    </source>
</evidence>
<dbReference type="HOGENOM" id="CLU_2155940_0_0_9"/>
<dbReference type="AlphaFoldDB" id="I9NSM9"/>
<reference evidence="2" key="2">
    <citation type="submission" date="2015-02" db="EMBL/GenBank/DDBJ databases">
        <title>Complete Genome Sequence of Pelosinus fermentans JBW45.</title>
        <authorList>
            <person name="De Leon K.B."/>
            <person name="Utturkar S.M."/>
            <person name="Camilleri L.B."/>
            <person name="Arkin A.P."/>
            <person name="Fields M.W."/>
            <person name="Brown S.D."/>
            <person name="Wall J.D."/>
        </authorList>
    </citation>
    <scope>NUCLEOTIDE SEQUENCE [LARGE SCALE GENOMIC DNA]</scope>
    <source>
        <strain evidence="2">JBW45</strain>
    </source>
</reference>
<dbReference type="KEGG" id="pft:JBW_03983"/>
<dbReference type="STRING" id="1192197.JBW_03983"/>
<evidence type="ECO:0000313" key="2">
    <source>
        <dbReference type="Proteomes" id="UP000005361"/>
    </source>
</evidence>
<organism evidence="1 2">
    <name type="scientific">Pelosinus fermentans JBW45</name>
    <dbReference type="NCBI Taxonomy" id="1192197"/>
    <lineage>
        <taxon>Bacteria</taxon>
        <taxon>Bacillati</taxon>
        <taxon>Bacillota</taxon>
        <taxon>Negativicutes</taxon>
        <taxon>Selenomonadales</taxon>
        <taxon>Sporomusaceae</taxon>
        <taxon>Pelosinus</taxon>
    </lineage>
</organism>
<name>I9NSM9_9FIRM</name>
<protein>
    <submittedName>
        <fullName evidence="1">Uncharacterized protein</fullName>
    </submittedName>
</protein>
<dbReference type="EMBL" id="CP010978">
    <property type="protein sequence ID" value="AJQ29320.1"/>
    <property type="molecule type" value="Genomic_DNA"/>
</dbReference>
<reference evidence="1 2" key="1">
    <citation type="journal article" date="2015" name="Genome Announc.">
        <title>Complete Genome Sequence of Pelosinus fermentans JBW45, a Member of a Remarkably Competitive Group of Negativicutes in the Firmicutes Phylum.</title>
        <authorList>
            <person name="De Leon K.B."/>
            <person name="Utturkar S.M."/>
            <person name="Camilleri L.B."/>
            <person name="Elias D.A."/>
            <person name="Arkin A.P."/>
            <person name="Fields M.W."/>
            <person name="Brown S.D."/>
            <person name="Wall J.D."/>
        </authorList>
    </citation>
    <scope>NUCLEOTIDE SEQUENCE [LARGE SCALE GENOMIC DNA]</scope>
    <source>
        <strain evidence="1 2">JBW45</strain>
    </source>
</reference>
<sequence length="111" mass="12349">MSYLYLSEIKLGMTLNQVLVSPNGNMVLGQGTVMNEYLLSCLKDWNVKGVDVIEEAAAEFNLAEIERMISDILIALADNAPIETHLQSAAQVHSEIEIELKGLLNRVCWED</sequence>
<dbReference type="Proteomes" id="UP000005361">
    <property type="component" value="Chromosome"/>
</dbReference>
<gene>
    <name evidence="1" type="ORF">JBW_03983</name>
</gene>